<evidence type="ECO:0000256" key="1">
    <source>
        <dbReference type="ARBA" id="ARBA00004613"/>
    </source>
</evidence>
<dbReference type="STRING" id="10181.G5BHV4"/>
<feature type="signal peptide" evidence="6">
    <location>
        <begin position="1"/>
        <end position="17"/>
    </location>
</feature>
<evidence type="ECO:0000256" key="2">
    <source>
        <dbReference type="ARBA" id="ARBA00010352"/>
    </source>
</evidence>
<proteinExistence type="inferred from homology"/>
<comment type="similarity">
    <text evidence="2 6">Belongs to the beta-microseminoprotein family.</text>
</comment>
<dbReference type="Gene3D" id="2.20.25.590">
    <property type="match status" value="1"/>
</dbReference>
<dbReference type="InterPro" id="IPR008735">
    <property type="entry name" value="PSP94"/>
</dbReference>
<protein>
    <recommendedName>
        <fullName evidence="6">Beta-microseminoprotein</fullName>
    </recommendedName>
</protein>
<evidence type="ECO:0000256" key="6">
    <source>
        <dbReference type="RuleBase" id="RU364124"/>
    </source>
</evidence>
<feature type="non-terminal residue" evidence="7">
    <location>
        <position position="111"/>
    </location>
</feature>
<dbReference type="AlphaFoldDB" id="G5BHV4"/>
<dbReference type="PANTHER" id="PTHR10500:SF8">
    <property type="entry name" value="BETA-MICROSEMINOPROTEIN"/>
    <property type="match status" value="1"/>
</dbReference>
<evidence type="ECO:0000256" key="5">
    <source>
        <dbReference type="ARBA" id="ARBA00023157"/>
    </source>
</evidence>
<dbReference type="EMBL" id="JH170404">
    <property type="protein sequence ID" value="EHB08865.1"/>
    <property type="molecule type" value="Genomic_DNA"/>
</dbReference>
<accession>G5BHV4</accession>
<dbReference type="GO" id="GO:0005576">
    <property type="term" value="C:extracellular region"/>
    <property type="evidence" value="ECO:0007669"/>
    <property type="project" value="UniProtKB-SubCell"/>
</dbReference>
<dbReference type="PANTHER" id="PTHR10500">
    <property type="entry name" value="BETA-MICROSEMINOPROTEIN"/>
    <property type="match status" value="1"/>
</dbReference>
<comment type="subcellular location">
    <subcellularLocation>
        <location evidence="1 6">Secreted</location>
    </subcellularLocation>
</comment>
<dbReference type="Proteomes" id="UP000006813">
    <property type="component" value="Unassembled WGS sequence"/>
</dbReference>
<sequence length="111" mass="12676">LVGSLLVLATFMTSCSAFCYRVYNGRGFHNLSTECESVDGTKYPVNSRWRTPKCEECYCKVSGISYCNIAPIPMGFDHTKCLLHFHHENCTYSVVEVQDSRKQCIVHNWIV</sequence>
<reference evidence="7 8" key="1">
    <citation type="journal article" date="2011" name="Nature">
        <title>Genome sequencing reveals insights into physiology and longevity of the naked mole rat.</title>
        <authorList>
            <person name="Kim E.B."/>
            <person name="Fang X."/>
            <person name="Fushan A.A."/>
            <person name="Huang Z."/>
            <person name="Lobanov A.V."/>
            <person name="Han L."/>
            <person name="Marino S.M."/>
            <person name="Sun X."/>
            <person name="Turanov A.A."/>
            <person name="Yang P."/>
            <person name="Yim S.H."/>
            <person name="Zhao X."/>
            <person name="Kasaikina M.V."/>
            <person name="Stoletzki N."/>
            <person name="Peng C."/>
            <person name="Polak P."/>
            <person name="Xiong Z."/>
            <person name="Kiezun A."/>
            <person name="Zhu Y."/>
            <person name="Chen Y."/>
            <person name="Kryukov G.V."/>
            <person name="Zhang Q."/>
            <person name="Peshkin L."/>
            <person name="Yang L."/>
            <person name="Bronson R.T."/>
            <person name="Buffenstein R."/>
            <person name="Wang B."/>
            <person name="Han C."/>
            <person name="Li Q."/>
            <person name="Chen L."/>
            <person name="Zhao W."/>
            <person name="Sunyaev S.R."/>
            <person name="Park T.J."/>
            <person name="Zhang G."/>
            <person name="Wang J."/>
            <person name="Gladyshev V.N."/>
        </authorList>
    </citation>
    <scope>NUCLEOTIDE SEQUENCE [LARGE SCALE GENOMIC DNA]</scope>
</reference>
<keyword evidence="3 6" id="KW-0964">Secreted</keyword>
<evidence type="ECO:0000313" key="8">
    <source>
        <dbReference type="Proteomes" id="UP000006813"/>
    </source>
</evidence>
<name>G5BHV4_HETGA</name>
<organism evidence="7 8">
    <name type="scientific">Heterocephalus glaber</name>
    <name type="common">Naked mole rat</name>
    <dbReference type="NCBI Taxonomy" id="10181"/>
    <lineage>
        <taxon>Eukaryota</taxon>
        <taxon>Metazoa</taxon>
        <taxon>Chordata</taxon>
        <taxon>Craniata</taxon>
        <taxon>Vertebrata</taxon>
        <taxon>Euteleostomi</taxon>
        <taxon>Mammalia</taxon>
        <taxon>Eutheria</taxon>
        <taxon>Euarchontoglires</taxon>
        <taxon>Glires</taxon>
        <taxon>Rodentia</taxon>
        <taxon>Hystricomorpha</taxon>
        <taxon>Bathyergidae</taxon>
        <taxon>Heterocephalus</taxon>
    </lineage>
</organism>
<evidence type="ECO:0000256" key="3">
    <source>
        <dbReference type="ARBA" id="ARBA00022525"/>
    </source>
</evidence>
<evidence type="ECO:0000256" key="4">
    <source>
        <dbReference type="ARBA" id="ARBA00022729"/>
    </source>
</evidence>
<dbReference type="InParanoid" id="G5BHV4"/>
<keyword evidence="5" id="KW-1015">Disulfide bond</keyword>
<dbReference type="Gene3D" id="2.10.70.10">
    <property type="entry name" value="Complement Module, domain 1"/>
    <property type="match status" value="1"/>
</dbReference>
<feature type="chain" id="PRO_5011129221" description="Beta-microseminoprotein" evidence="6">
    <location>
        <begin position="18"/>
        <end position="111"/>
    </location>
</feature>
<evidence type="ECO:0000313" key="7">
    <source>
        <dbReference type="EMBL" id="EHB08865.1"/>
    </source>
</evidence>
<keyword evidence="4 6" id="KW-0732">Signal</keyword>
<dbReference type="Pfam" id="PF05825">
    <property type="entry name" value="PSP94"/>
    <property type="match status" value="1"/>
</dbReference>
<gene>
    <name evidence="7" type="ORF">GW7_18079</name>
</gene>